<proteinExistence type="predicted"/>
<organism evidence="1">
    <name type="scientific">marine sediment metagenome</name>
    <dbReference type="NCBI Taxonomy" id="412755"/>
    <lineage>
        <taxon>unclassified sequences</taxon>
        <taxon>metagenomes</taxon>
        <taxon>ecological metagenomes</taxon>
    </lineage>
</organism>
<gene>
    <name evidence="1" type="ORF">LCGC14_2424540</name>
</gene>
<name>A0A0F9E0S9_9ZZZZ</name>
<protein>
    <submittedName>
        <fullName evidence="1">Uncharacterized protein</fullName>
    </submittedName>
</protein>
<dbReference type="EMBL" id="LAZR01036943">
    <property type="protein sequence ID" value="KKL23521.1"/>
    <property type="molecule type" value="Genomic_DNA"/>
</dbReference>
<feature type="non-terminal residue" evidence="1">
    <location>
        <position position="1"/>
    </location>
</feature>
<accession>A0A0F9E0S9</accession>
<sequence>HTAQASQRSALVEPPVGVKFTPTLRYCLTATMLFGERCTSLPNGRRLLLSSLDVVLSEFP</sequence>
<dbReference type="AlphaFoldDB" id="A0A0F9E0S9"/>
<reference evidence="1" key="1">
    <citation type="journal article" date="2015" name="Nature">
        <title>Complex archaea that bridge the gap between prokaryotes and eukaryotes.</title>
        <authorList>
            <person name="Spang A."/>
            <person name="Saw J.H."/>
            <person name="Jorgensen S.L."/>
            <person name="Zaremba-Niedzwiedzka K."/>
            <person name="Martijn J."/>
            <person name="Lind A.E."/>
            <person name="van Eijk R."/>
            <person name="Schleper C."/>
            <person name="Guy L."/>
            <person name="Ettema T.J."/>
        </authorList>
    </citation>
    <scope>NUCLEOTIDE SEQUENCE</scope>
</reference>
<evidence type="ECO:0000313" key="1">
    <source>
        <dbReference type="EMBL" id="KKL23521.1"/>
    </source>
</evidence>
<comment type="caution">
    <text evidence="1">The sequence shown here is derived from an EMBL/GenBank/DDBJ whole genome shotgun (WGS) entry which is preliminary data.</text>
</comment>